<sequence length="106" mass="11421">MNINLILAIILSIAALYIIYLVKAKTGKFSYATLTALTIGLILGAVFKENIKFLEVVGKGYISLIKMIVVPLVMVSIITSIIRLKNLDTLKSIGLKTLAILLGTTG</sequence>
<feature type="non-terminal residue" evidence="7">
    <location>
        <position position="106"/>
    </location>
</feature>
<comment type="subcellular location">
    <subcellularLocation>
        <location evidence="1">Membrane</location>
        <topology evidence="1">Multi-pass membrane protein</topology>
    </subcellularLocation>
</comment>
<evidence type="ECO:0000256" key="1">
    <source>
        <dbReference type="ARBA" id="ARBA00004141"/>
    </source>
</evidence>
<dbReference type="InterPro" id="IPR001991">
    <property type="entry name" value="Na-dicarboxylate_symporter"/>
</dbReference>
<accession>A0AAW9K5D2</accession>
<keyword evidence="4 6" id="KW-1133">Transmembrane helix</keyword>
<evidence type="ECO:0000313" key="7">
    <source>
        <dbReference type="EMBL" id="MDZ7543432.1"/>
    </source>
</evidence>
<dbReference type="GO" id="GO:0015293">
    <property type="term" value="F:symporter activity"/>
    <property type="evidence" value="ECO:0007669"/>
    <property type="project" value="InterPro"/>
</dbReference>
<comment type="caution">
    <text evidence="7">The sequence shown here is derived from an EMBL/GenBank/DDBJ whole genome shotgun (WGS) entry which is preliminary data.</text>
</comment>
<keyword evidence="3 6" id="KW-0812">Transmembrane</keyword>
<dbReference type="GO" id="GO:0016020">
    <property type="term" value="C:membrane"/>
    <property type="evidence" value="ECO:0007669"/>
    <property type="project" value="UniProtKB-SubCell"/>
</dbReference>
<protein>
    <submittedName>
        <fullName evidence="7">Cation:dicarboxylase symporter family transporter</fullName>
    </submittedName>
</protein>
<dbReference type="EMBL" id="WNUR01001178">
    <property type="protein sequence ID" value="MDZ7543432.1"/>
    <property type="molecule type" value="Genomic_DNA"/>
</dbReference>
<keyword evidence="5 6" id="KW-0472">Membrane</keyword>
<evidence type="ECO:0000256" key="6">
    <source>
        <dbReference type="SAM" id="Phobius"/>
    </source>
</evidence>
<reference evidence="7" key="1">
    <citation type="submission" date="2019-11" db="EMBL/GenBank/DDBJ databases">
        <title>Characterization of Clostridium perfringens isolates from swine manure treated agricultural soils.</title>
        <authorList>
            <person name="Wushke S.T."/>
        </authorList>
    </citation>
    <scope>NUCLEOTIDE SEQUENCE</scope>
    <source>
        <strain evidence="7">X62</strain>
    </source>
</reference>
<keyword evidence="2" id="KW-0813">Transport</keyword>
<organism evidence="7 8">
    <name type="scientific">Clostridium perfringens</name>
    <dbReference type="NCBI Taxonomy" id="1502"/>
    <lineage>
        <taxon>Bacteria</taxon>
        <taxon>Bacillati</taxon>
        <taxon>Bacillota</taxon>
        <taxon>Clostridia</taxon>
        <taxon>Eubacteriales</taxon>
        <taxon>Clostridiaceae</taxon>
        <taxon>Clostridium</taxon>
    </lineage>
</organism>
<dbReference type="SUPFAM" id="SSF118215">
    <property type="entry name" value="Proton glutamate symport protein"/>
    <property type="match status" value="1"/>
</dbReference>
<evidence type="ECO:0000256" key="3">
    <source>
        <dbReference type="ARBA" id="ARBA00022692"/>
    </source>
</evidence>
<dbReference type="Pfam" id="PF00375">
    <property type="entry name" value="SDF"/>
    <property type="match status" value="1"/>
</dbReference>
<dbReference type="Gene3D" id="1.10.3860.10">
    <property type="entry name" value="Sodium:dicarboxylate symporter"/>
    <property type="match status" value="1"/>
</dbReference>
<name>A0AAW9K5D2_CLOPF</name>
<evidence type="ECO:0000256" key="2">
    <source>
        <dbReference type="ARBA" id="ARBA00022448"/>
    </source>
</evidence>
<feature type="transmembrane region" description="Helical" evidence="6">
    <location>
        <begin position="29"/>
        <end position="48"/>
    </location>
</feature>
<dbReference type="InterPro" id="IPR036458">
    <property type="entry name" value="Na:dicarbo_symporter_sf"/>
</dbReference>
<proteinExistence type="predicted"/>
<dbReference type="AlphaFoldDB" id="A0AAW9K5D2"/>
<evidence type="ECO:0000313" key="8">
    <source>
        <dbReference type="Proteomes" id="UP001288944"/>
    </source>
</evidence>
<feature type="transmembrane region" description="Helical" evidence="6">
    <location>
        <begin position="60"/>
        <end position="82"/>
    </location>
</feature>
<feature type="transmembrane region" description="Helical" evidence="6">
    <location>
        <begin position="6"/>
        <end position="22"/>
    </location>
</feature>
<dbReference type="Proteomes" id="UP001288944">
    <property type="component" value="Unassembled WGS sequence"/>
</dbReference>
<evidence type="ECO:0000256" key="4">
    <source>
        <dbReference type="ARBA" id="ARBA00022989"/>
    </source>
</evidence>
<gene>
    <name evidence="7" type="ORF">GNF83_20080</name>
</gene>
<evidence type="ECO:0000256" key="5">
    <source>
        <dbReference type="ARBA" id="ARBA00023136"/>
    </source>
</evidence>